<evidence type="ECO:0000256" key="3">
    <source>
        <dbReference type="ARBA" id="ARBA00022737"/>
    </source>
</evidence>
<keyword evidence="6" id="KW-0966">Cell projection</keyword>
<comment type="subcellular location">
    <subcellularLocation>
        <location evidence="1">Cytoplasm</location>
        <location evidence="1">Cytoskeleton</location>
        <location evidence="1">Cilium axoneme</location>
    </subcellularLocation>
</comment>
<comment type="caution">
    <text evidence="10">The sequence shown here is derived from an EMBL/GenBank/DDBJ whole genome shotgun (WGS) entry which is preliminary data.</text>
</comment>
<dbReference type="PANTHER" id="PTHR23040:SF1">
    <property type="entry name" value="OUTER DYNEIN ARM-DOCKING COMPLEX SUBUNIT 4"/>
    <property type="match status" value="1"/>
</dbReference>
<keyword evidence="3" id="KW-0677">Repeat</keyword>
<proteinExistence type="predicted"/>
<dbReference type="PANTHER" id="PTHR23040">
    <property type="match status" value="1"/>
</dbReference>
<dbReference type="InterPro" id="IPR019734">
    <property type="entry name" value="TPR_rpt"/>
</dbReference>
<protein>
    <recommendedName>
        <fullName evidence="7">Outer dynein arm-docking complex subunit 4</fullName>
    </recommendedName>
    <alternativeName>
        <fullName evidence="8">Tetratricopeptide repeat protein 25</fullName>
    </alternativeName>
</protein>
<evidence type="ECO:0000256" key="7">
    <source>
        <dbReference type="ARBA" id="ARBA00034139"/>
    </source>
</evidence>
<dbReference type="EMBL" id="JARBDR010000342">
    <property type="protein sequence ID" value="KAJ8314352.1"/>
    <property type="molecule type" value="Genomic_DNA"/>
</dbReference>
<sequence length="121" mass="14021">MSIFASTCEHFRIVAFKENALKLVQNNKTTYVARSRCYMEMGKIRKAMNDALFQKGELLFQEKNFESALVYYNKGMQQRPEMKSFHDRITKTQNAMLKTGSKLTNKLIKSGELSMVLPNKI</sequence>
<dbReference type="Gene3D" id="1.25.40.10">
    <property type="entry name" value="Tetratricopeptide repeat domain"/>
    <property type="match status" value="1"/>
</dbReference>
<evidence type="ECO:0000256" key="8">
    <source>
        <dbReference type="ARBA" id="ARBA00034143"/>
    </source>
</evidence>
<organism evidence="10 11">
    <name type="scientific">Tegillarca granosa</name>
    <name type="common">Malaysian cockle</name>
    <name type="synonym">Anadara granosa</name>
    <dbReference type="NCBI Taxonomy" id="220873"/>
    <lineage>
        <taxon>Eukaryota</taxon>
        <taxon>Metazoa</taxon>
        <taxon>Spiralia</taxon>
        <taxon>Lophotrochozoa</taxon>
        <taxon>Mollusca</taxon>
        <taxon>Bivalvia</taxon>
        <taxon>Autobranchia</taxon>
        <taxon>Pteriomorphia</taxon>
        <taxon>Arcoida</taxon>
        <taxon>Arcoidea</taxon>
        <taxon>Arcidae</taxon>
        <taxon>Tegillarca</taxon>
    </lineage>
</organism>
<gene>
    <name evidence="10" type="ORF">KUTeg_008913</name>
</gene>
<evidence type="ECO:0000256" key="6">
    <source>
        <dbReference type="ARBA" id="ARBA00023273"/>
    </source>
</evidence>
<keyword evidence="5" id="KW-0206">Cytoskeleton</keyword>
<accession>A0ABQ9FEU1</accession>
<keyword evidence="11" id="KW-1185">Reference proteome</keyword>
<evidence type="ECO:0000256" key="1">
    <source>
        <dbReference type="ARBA" id="ARBA00004430"/>
    </source>
</evidence>
<name>A0ABQ9FEU1_TEGGR</name>
<evidence type="ECO:0000313" key="10">
    <source>
        <dbReference type="EMBL" id="KAJ8314352.1"/>
    </source>
</evidence>
<dbReference type="InterPro" id="IPR040111">
    <property type="entry name" value="ODAD4"/>
</dbReference>
<dbReference type="PROSITE" id="PS50005">
    <property type="entry name" value="TPR"/>
    <property type="match status" value="1"/>
</dbReference>
<dbReference type="SMART" id="SM00028">
    <property type="entry name" value="TPR"/>
    <property type="match status" value="1"/>
</dbReference>
<evidence type="ECO:0000313" key="11">
    <source>
        <dbReference type="Proteomes" id="UP001217089"/>
    </source>
</evidence>
<keyword evidence="4 9" id="KW-0802">TPR repeat</keyword>
<evidence type="ECO:0000256" key="5">
    <source>
        <dbReference type="ARBA" id="ARBA00023212"/>
    </source>
</evidence>
<keyword evidence="2" id="KW-0963">Cytoplasm</keyword>
<feature type="repeat" description="TPR" evidence="9">
    <location>
        <begin position="49"/>
        <end position="82"/>
    </location>
</feature>
<dbReference type="Proteomes" id="UP001217089">
    <property type="component" value="Unassembled WGS sequence"/>
</dbReference>
<evidence type="ECO:0000256" key="4">
    <source>
        <dbReference type="ARBA" id="ARBA00022803"/>
    </source>
</evidence>
<reference evidence="10 11" key="1">
    <citation type="submission" date="2022-12" db="EMBL/GenBank/DDBJ databases">
        <title>Chromosome-level genome of Tegillarca granosa.</title>
        <authorList>
            <person name="Kim J."/>
        </authorList>
    </citation>
    <scope>NUCLEOTIDE SEQUENCE [LARGE SCALE GENOMIC DNA]</scope>
    <source>
        <strain evidence="10">Teg-2019</strain>
        <tissue evidence="10">Adductor muscle</tissue>
    </source>
</reference>
<dbReference type="SUPFAM" id="SSF48452">
    <property type="entry name" value="TPR-like"/>
    <property type="match status" value="1"/>
</dbReference>
<evidence type="ECO:0000256" key="9">
    <source>
        <dbReference type="PROSITE-ProRule" id="PRU00339"/>
    </source>
</evidence>
<evidence type="ECO:0000256" key="2">
    <source>
        <dbReference type="ARBA" id="ARBA00022490"/>
    </source>
</evidence>
<dbReference type="InterPro" id="IPR011990">
    <property type="entry name" value="TPR-like_helical_dom_sf"/>
</dbReference>